<sequence>MKKSLLRLLAFTTTLFLFSTAHAGEAKVIDVKIKHRGSNVYDFRVTVEHADAGWKHYANRWEILDENGEIIATRVLHHPHDNEQPFTRGLRNVAIPAEVNIVEIRAHDSRHGYGSVTKKIEIPR</sequence>
<accession>A0ABQ0A5V5</accession>
<name>A0ABQ0A5V5_9GAMM</name>
<evidence type="ECO:0000313" key="2">
    <source>
        <dbReference type="EMBL" id="GAA6166898.1"/>
    </source>
</evidence>
<keyword evidence="1" id="KW-0732">Signal</keyword>
<dbReference type="Proteomes" id="UP001465153">
    <property type="component" value="Unassembled WGS sequence"/>
</dbReference>
<gene>
    <name evidence="2" type="ORF">NBRC116591_07080</name>
</gene>
<comment type="caution">
    <text evidence="2">The sequence shown here is derived from an EMBL/GenBank/DDBJ whole genome shotgun (WGS) entry which is preliminary data.</text>
</comment>
<evidence type="ECO:0000256" key="1">
    <source>
        <dbReference type="SAM" id="SignalP"/>
    </source>
</evidence>
<organism evidence="2 3">
    <name type="scientific">Sessilibacter corallicola</name>
    <dbReference type="NCBI Taxonomy" id="2904075"/>
    <lineage>
        <taxon>Bacteria</taxon>
        <taxon>Pseudomonadati</taxon>
        <taxon>Pseudomonadota</taxon>
        <taxon>Gammaproteobacteria</taxon>
        <taxon>Cellvibrionales</taxon>
        <taxon>Cellvibrionaceae</taxon>
        <taxon>Sessilibacter</taxon>
    </lineage>
</organism>
<protein>
    <recommendedName>
        <fullName evidence="4">Heavy-metal resistance protein CzcE</fullName>
    </recommendedName>
</protein>
<dbReference type="RefSeq" id="WP_233087678.1">
    <property type="nucleotide sequence ID" value="NZ_BAABWN010000002.1"/>
</dbReference>
<feature type="chain" id="PRO_5045399521" description="Heavy-metal resistance protein CzcE" evidence="1">
    <location>
        <begin position="24"/>
        <end position="124"/>
    </location>
</feature>
<keyword evidence="3" id="KW-1185">Reference proteome</keyword>
<evidence type="ECO:0008006" key="4">
    <source>
        <dbReference type="Google" id="ProtNLM"/>
    </source>
</evidence>
<proteinExistence type="predicted"/>
<reference evidence="2 3" key="1">
    <citation type="submission" date="2024-04" db="EMBL/GenBank/DDBJ databases">
        <title>Draft genome sequence of Sessilibacter corallicola NBRC 116591.</title>
        <authorList>
            <person name="Miyakawa T."/>
            <person name="Kusuya Y."/>
            <person name="Miura T."/>
        </authorList>
    </citation>
    <scope>NUCLEOTIDE SEQUENCE [LARGE SCALE GENOMIC DNA]</scope>
    <source>
        <strain evidence="2 3">KU-00831-HH</strain>
    </source>
</reference>
<feature type="signal peptide" evidence="1">
    <location>
        <begin position="1"/>
        <end position="23"/>
    </location>
</feature>
<dbReference type="EMBL" id="BAABWN010000002">
    <property type="protein sequence ID" value="GAA6166898.1"/>
    <property type="molecule type" value="Genomic_DNA"/>
</dbReference>
<evidence type="ECO:0000313" key="3">
    <source>
        <dbReference type="Proteomes" id="UP001465153"/>
    </source>
</evidence>